<organism evidence="8 9">
    <name type="scientific">Limisphaera ngatamarikiensis</name>
    <dbReference type="NCBI Taxonomy" id="1324935"/>
    <lineage>
        <taxon>Bacteria</taxon>
        <taxon>Pseudomonadati</taxon>
        <taxon>Verrucomicrobiota</taxon>
        <taxon>Verrucomicrobiia</taxon>
        <taxon>Limisphaerales</taxon>
        <taxon>Limisphaeraceae</taxon>
        <taxon>Limisphaera</taxon>
    </lineage>
</organism>
<keyword evidence="2" id="KW-0418">Kinase</keyword>
<dbReference type="InterPro" id="IPR011110">
    <property type="entry name" value="Reg_prop"/>
</dbReference>
<evidence type="ECO:0000256" key="6">
    <source>
        <dbReference type="SAM" id="Phobius"/>
    </source>
</evidence>
<dbReference type="SUPFAM" id="SSF55874">
    <property type="entry name" value="ATPase domain of HSP90 chaperone/DNA topoisomerase II/histidine kinase"/>
    <property type="match status" value="1"/>
</dbReference>
<gene>
    <name evidence="8" type="ORF">G4L39_00740</name>
</gene>
<feature type="region of interest" description="Disordered" evidence="5">
    <location>
        <begin position="895"/>
        <end position="916"/>
    </location>
</feature>
<keyword evidence="9" id="KW-1185">Reference proteome</keyword>
<dbReference type="Gene3D" id="1.20.5.1930">
    <property type="match status" value="1"/>
</dbReference>
<proteinExistence type="predicted"/>
<dbReference type="EMBL" id="JAAKYA010000006">
    <property type="protein sequence ID" value="NGO37933.1"/>
    <property type="molecule type" value="Genomic_DNA"/>
</dbReference>
<dbReference type="InterPro" id="IPR003594">
    <property type="entry name" value="HATPase_dom"/>
</dbReference>
<dbReference type="GO" id="GO:0016020">
    <property type="term" value="C:membrane"/>
    <property type="evidence" value="ECO:0007669"/>
    <property type="project" value="InterPro"/>
</dbReference>
<keyword evidence="1" id="KW-0808">Transferase</keyword>
<dbReference type="Gene3D" id="2.60.40.10">
    <property type="entry name" value="Immunoglobulins"/>
    <property type="match status" value="1"/>
</dbReference>
<dbReference type="Gene3D" id="3.30.565.10">
    <property type="entry name" value="Histidine kinase-like ATPase, C-terminal domain"/>
    <property type="match status" value="1"/>
</dbReference>
<sequence length="955" mass="104350">MQTRDGYLWLGTYGGLVRFDGVRFVAFDAGNTSGLASSRVTALYEDAEGRMWIGHENGSATMYEAGRFRPVPLPESWGTGKVLAIVGDERNRVWLVDEEGTMYGVADRGRLVPASGSGRGLIAVARTVSGEVWIARNGRLSVLRNGRLEVETFGDAPEAGFVQGICGSRRGGLWVSRNGRLGRWTAWGWAEERGEAPWGAHGVPVMLEMQDGTVVGGTTEAGLFLVPPDGAPVHFTRTNGLPQDWIRSLCEDHEGNLWVGVGSAGLVAVRAAQVQTPAPPDRWQGRPVLSVLYGRDGALWMGTEGAGLYRWHQGRWEHFGSESGLANPFVWSLAEDGAGRLWVGTWGGGVFVRNSEGRFERPPGLDELTVPVLALLPGRHGEMWLGTGDGLVRYDAGRVEWYGRAEGLQSPDVRAVLESPDGTVWFGMSGGGLGRLRDGKVRQWRRKDGLPSDYVQALWQDDPGTLWLGTAGEGLVRFMGERFDPVGPRQGLPNGVICHMTSDGRGWVWLSTFGGLIRVAKAELDRVAGGGPGPVSAVVYGKGEGMPTLECSGGLQPAGCRTPDGRLWFATSKGLVGVDPAQQKINRQPPPVVIEEVRLNGQSWARQPFAATEPVRIPAGRHRLEFRFTGLSFTVPEKVRFRFRLEGVDREWTEGGTERSAVYQYLPPGEYVFRVTACNNDGIWNPVGARVSFRVEPFIWQTWWFRMLAVLTGAGAVGGGVAAAARVRMRRKLERLERQQALERERARIAKDMHDELGASLTRITLLSQTARSELDDPALVAPVLDRIFDTARELTRALDEIVWAVNPRHDTLDSLATYLGRFAQEFLAAARIRCRLDVPVDLPAWPVTAEVRHNLFLAFKEALNNAVKHAAPGEVRIRLETGSDGFVLQVEDDGRGFEPAPAGDPGAGVARRGGHGLDNMRQRLEDIGGRCEIRSAPGQGTTVVFTVPRARHSG</sequence>
<name>A0A6M1RJW6_9BACT</name>
<dbReference type="InterPro" id="IPR015943">
    <property type="entry name" value="WD40/YVTN_repeat-like_dom_sf"/>
</dbReference>
<evidence type="ECO:0000256" key="3">
    <source>
        <dbReference type="ARBA" id="ARBA00023012"/>
    </source>
</evidence>
<dbReference type="Pfam" id="PF07494">
    <property type="entry name" value="Reg_prop"/>
    <property type="match status" value="3"/>
</dbReference>
<dbReference type="CDD" id="cd16917">
    <property type="entry name" value="HATPase_UhpB-NarQ-NarX-like"/>
    <property type="match status" value="1"/>
</dbReference>
<dbReference type="Proteomes" id="UP000477311">
    <property type="component" value="Unassembled WGS sequence"/>
</dbReference>
<dbReference type="InterPro" id="IPR050482">
    <property type="entry name" value="Sensor_HK_TwoCompSys"/>
</dbReference>
<dbReference type="InterPro" id="IPR005467">
    <property type="entry name" value="His_kinase_dom"/>
</dbReference>
<dbReference type="PANTHER" id="PTHR24421:SF62">
    <property type="entry name" value="SENSORY TRANSDUCTION HISTIDINE KINASE"/>
    <property type="match status" value="1"/>
</dbReference>
<keyword evidence="3" id="KW-0902">Two-component regulatory system</keyword>
<dbReference type="InterPro" id="IPR013783">
    <property type="entry name" value="Ig-like_fold"/>
</dbReference>
<keyword evidence="6" id="KW-0812">Transmembrane</keyword>
<dbReference type="InterPro" id="IPR036890">
    <property type="entry name" value="HATPase_C_sf"/>
</dbReference>
<feature type="coiled-coil region" evidence="4">
    <location>
        <begin position="726"/>
        <end position="753"/>
    </location>
</feature>
<dbReference type="Pfam" id="PF07495">
    <property type="entry name" value="Y_Y_Y"/>
    <property type="match status" value="1"/>
</dbReference>
<dbReference type="Pfam" id="PF02518">
    <property type="entry name" value="HATPase_c"/>
    <property type="match status" value="1"/>
</dbReference>
<keyword evidence="6" id="KW-0472">Membrane</keyword>
<keyword evidence="6" id="KW-1133">Transmembrane helix</keyword>
<keyword evidence="4" id="KW-0175">Coiled coil</keyword>
<dbReference type="GO" id="GO:0046983">
    <property type="term" value="F:protein dimerization activity"/>
    <property type="evidence" value="ECO:0007669"/>
    <property type="project" value="InterPro"/>
</dbReference>
<protein>
    <recommendedName>
        <fullName evidence="7">Histidine kinase domain-containing protein</fullName>
    </recommendedName>
</protein>
<reference evidence="8 9" key="1">
    <citation type="submission" date="2020-02" db="EMBL/GenBank/DDBJ databases">
        <title>Draft genome sequence of Limisphaera ngatamarikiensis NGM72.4T, a thermophilic Verrucomicrobia grouped in subdivision 3.</title>
        <authorList>
            <person name="Carere C.R."/>
            <person name="Steen J."/>
            <person name="Hugenholtz P."/>
            <person name="Stott M.B."/>
        </authorList>
    </citation>
    <scope>NUCLEOTIDE SEQUENCE [LARGE SCALE GENOMIC DNA]</scope>
    <source>
        <strain evidence="8 9">NGM72.4</strain>
    </source>
</reference>
<evidence type="ECO:0000256" key="2">
    <source>
        <dbReference type="ARBA" id="ARBA00022777"/>
    </source>
</evidence>
<evidence type="ECO:0000313" key="8">
    <source>
        <dbReference type="EMBL" id="NGO37933.1"/>
    </source>
</evidence>
<feature type="compositionally biased region" description="Low complexity" evidence="5">
    <location>
        <begin position="900"/>
        <end position="911"/>
    </location>
</feature>
<evidence type="ECO:0000313" key="9">
    <source>
        <dbReference type="Proteomes" id="UP000477311"/>
    </source>
</evidence>
<dbReference type="AlphaFoldDB" id="A0A6M1RJW6"/>
<evidence type="ECO:0000256" key="1">
    <source>
        <dbReference type="ARBA" id="ARBA00022679"/>
    </source>
</evidence>
<evidence type="ECO:0000256" key="4">
    <source>
        <dbReference type="SAM" id="Coils"/>
    </source>
</evidence>
<dbReference type="CDD" id="cd00146">
    <property type="entry name" value="PKD"/>
    <property type="match status" value="1"/>
</dbReference>
<feature type="transmembrane region" description="Helical" evidence="6">
    <location>
        <begin position="703"/>
        <end position="725"/>
    </location>
</feature>
<dbReference type="GO" id="GO:0000155">
    <property type="term" value="F:phosphorelay sensor kinase activity"/>
    <property type="evidence" value="ECO:0007669"/>
    <property type="project" value="InterPro"/>
</dbReference>
<dbReference type="Pfam" id="PF07730">
    <property type="entry name" value="HisKA_3"/>
    <property type="match status" value="1"/>
</dbReference>
<evidence type="ECO:0000256" key="5">
    <source>
        <dbReference type="SAM" id="MobiDB-lite"/>
    </source>
</evidence>
<dbReference type="InterPro" id="IPR011123">
    <property type="entry name" value="Y_Y_Y"/>
</dbReference>
<feature type="domain" description="Histidine kinase" evidence="7">
    <location>
        <begin position="752"/>
        <end position="952"/>
    </location>
</feature>
<dbReference type="SUPFAM" id="SSF63829">
    <property type="entry name" value="Calcium-dependent phosphotriesterase"/>
    <property type="match status" value="2"/>
</dbReference>
<comment type="caution">
    <text evidence="8">The sequence shown here is derived from an EMBL/GenBank/DDBJ whole genome shotgun (WGS) entry which is preliminary data.</text>
</comment>
<dbReference type="PANTHER" id="PTHR24421">
    <property type="entry name" value="NITRATE/NITRITE SENSOR PROTEIN NARX-RELATED"/>
    <property type="match status" value="1"/>
</dbReference>
<dbReference type="PROSITE" id="PS50109">
    <property type="entry name" value="HIS_KIN"/>
    <property type="match status" value="1"/>
</dbReference>
<dbReference type="InterPro" id="IPR011712">
    <property type="entry name" value="Sig_transdc_His_kin_sub3_dim/P"/>
</dbReference>
<accession>A0A6M1RJW6</accession>
<dbReference type="SMART" id="SM00387">
    <property type="entry name" value="HATPase_c"/>
    <property type="match status" value="1"/>
</dbReference>
<evidence type="ECO:0000259" key="7">
    <source>
        <dbReference type="PROSITE" id="PS50109"/>
    </source>
</evidence>
<dbReference type="Gene3D" id="2.130.10.10">
    <property type="entry name" value="YVTN repeat-like/Quinoprotein amine dehydrogenase"/>
    <property type="match status" value="3"/>
</dbReference>